<dbReference type="AlphaFoldDB" id="A0A067MNY9"/>
<dbReference type="Proteomes" id="UP000027195">
    <property type="component" value="Unassembled WGS sequence"/>
</dbReference>
<gene>
    <name evidence="1" type="ORF">BOTBODRAFT_574210</name>
</gene>
<reference evidence="2" key="1">
    <citation type="journal article" date="2014" name="Proc. Natl. Acad. Sci. U.S.A.">
        <title>Extensive sampling of basidiomycete genomes demonstrates inadequacy of the white-rot/brown-rot paradigm for wood decay fungi.</title>
        <authorList>
            <person name="Riley R."/>
            <person name="Salamov A.A."/>
            <person name="Brown D.W."/>
            <person name="Nagy L.G."/>
            <person name="Floudas D."/>
            <person name="Held B.W."/>
            <person name="Levasseur A."/>
            <person name="Lombard V."/>
            <person name="Morin E."/>
            <person name="Otillar R."/>
            <person name="Lindquist E.A."/>
            <person name="Sun H."/>
            <person name="LaButti K.M."/>
            <person name="Schmutz J."/>
            <person name="Jabbour D."/>
            <person name="Luo H."/>
            <person name="Baker S.E."/>
            <person name="Pisabarro A.G."/>
            <person name="Walton J.D."/>
            <person name="Blanchette R.A."/>
            <person name="Henrissat B."/>
            <person name="Martin F."/>
            <person name="Cullen D."/>
            <person name="Hibbett D.S."/>
            <person name="Grigoriev I.V."/>
        </authorList>
    </citation>
    <scope>NUCLEOTIDE SEQUENCE [LARGE SCALE GENOMIC DNA]</scope>
    <source>
        <strain evidence="2">FD-172 SS1</strain>
    </source>
</reference>
<dbReference type="InParanoid" id="A0A067MNY9"/>
<dbReference type="EMBL" id="KL198023">
    <property type="protein sequence ID" value="KDQ17468.1"/>
    <property type="molecule type" value="Genomic_DNA"/>
</dbReference>
<organism evidence="1 2">
    <name type="scientific">Botryobasidium botryosum (strain FD-172 SS1)</name>
    <dbReference type="NCBI Taxonomy" id="930990"/>
    <lineage>
        <taxon>Eukaryota</taxon>
        <taxon>Fungi</taxon>
        <taxon>Dikarya</taxon>
        <taxon>Basidiomycota</taxon>
        <taxon>Agaricomycotina</taxon>
        <taxon>Agaricomycetes</taxon>
        <taxon>Cantharellales</taxon>
        <taxon>Botryobasidiaceae</taxon>
        <taxon>Botryobasidium</taxon>
    </lineage>
</organism>
<evidence type="ECO:0000313" key="1">
    <source>
        <dbReference type="EMBL" id="KDQ17468.1"/>
    </source>
</evidence>
<protein>
    <submittedName>
        <fullName evidence="1">Uncharacterized protein</fullName>
    </submittedName>
</protein>
<dbReference type="HOGENOM" id="CLU_2589433_0_0_1"/>
<keyword evidence="2" id="KW-1185">Reference proteome</keyword>
<evidence type="ECO:0000313" key="2">
    <source>
        <dbReference type="Proteomes" id="UP000027195"/>
    </source>
</evidence>
<name>A0A067MNY9_BOTB1</name>
<accession>A0A067MNY9</accession>
<proteinExistence type="predicted"/>
<sequence length="80" mass="8980">MLSAADGSRWRPCYSLLWSLCSGLGVVGGERTWERADANCACTPPLEVTSISTQYYWNFLLLLPSVLLVLGRDTLWLPCW</sequence>